<dbReference type="InterPro" id="IPR005119">
    <property type="entry name" value="LysR_subst-bd"/>
</dbReference>
<dbReference type="PANTHER" id="PTHR30346">
    <property type="entry name" value="TRANSCRIPTIONAL DUAL REGULATOR HCAR-RELATED"/>
    <property type="match status" value="1"/>
</dbReference>
<dbReference type="InterPro" id="IPR036390">
    <property type="entry name" value="WH_DNA-bd_sf"/>
</dbReference>
<comment type="caution">
    <text evidence="6">The sequence shown here is derived from an EMBL/GenBank/DDBJ whole genome shotgun (WGS) entry which is preliminary data.</text>
</comment>
<dbReference type="Gene3D" id="3.40.190.10">
    <property type="entry name" value="Periplasmic binding protein-like II"/>
    <property type="match status" value="2"/>
</dbReference>
<name>A0ABN2NRH0_9PSEU</name>
<keyword evidence="7" id="KW-1185">Reference proteome</keyword>
<evidence type="ECO:0000259" key="5">
    <source>
        <dbReference type="PROSITE" id="PS50931"/>
    </source>
</evidence>
<evidence type="ECO:0000256" key="4">
    <source>
        <dbReference type="ARBA" id="ARBA00023163"/>
    </source>
</evidence>
<dbReference type="PRINTS" id="PR00039">
    <property type="entry name" value="HTHLYSR"/>
</dbReference>
<keyword evidence="4" id="KW-0804">Transcription</keyword>
<keyword evidence="2" id="KW-0805">Transcription regulation</keyword>
<evidence type="ECO:0000313" key="7">
    <source>
        <dbReference type="Proteomes" id="UP001500449"/>
    </source>
</evidence>
<dbReference type="RefSeq" id="WP_344426368.1">
    <property type="nucleotide sequence ID" value="NZ_BAAAQK010000028.1"/>
</dbReference>
<evidence type="ECO:0000256" key="1">
    <source>
        <dbReference type="ARBA" id="ARBA00009437"/>
    </source>
</evidence>
<dbReference type="Proteomes" id="UP001500449">
    <property type="component" value="Unassembled WGS sequence"/>
</dbReference>
<dbReference type="InterPro" id="IPR036388">
    <property type="entry name" value="WH-like_DNA-bd_sf"/>
</dbReference>
<organism evidence="6 7">
    <name type="scientific">Pseudonocardia ailaonensis</name>
    <dbReference type="NCBI Taxonomy" id="367279"/>
    <lineage>
        <taxon>Bacteria</taxon>
        <taxon>Bacillati</taxon>
        <taxon>Actinomycetota</taxon>
        <taxon>Actinomycetes</taxon>
        <taxon>Pseudonocardiales</taxon>
        <taxon>Pseudonocardiaceae</taxon>
        <taxon>Pseudonocardia</taxon>
    </lineage>
</organism>
<protein>
    <submittedName>
        <fullName evidence="6">LysR family transcriptional regulator</fullName>
    </submittedName>
</protein>
<dbReference type="SUPFAM" id="SSF53850">
    <property type="entry name" value="Periplasmic binding protein-like II"/>
    <property type="match status" value="1"/>
</dbReference>
<comment type="similarity">
    <text evidence="1">Belongs to the LysR transcriptional regulatory family.</text>
</comment>
<sequence>MDLHAVRTVVAVADAGRFGDAADDLGITQQAVSKRIAGLERELGVRLFDRTPRGAAPTVDGRAFLPHARDLLRAADRAAASVLPGRRALRVDVLGHRIGPGVLVRGFHRAHPDVELDVLTLPGGAAAIEAVRAGTVDATFRAVFAQLPEGVVATRVLNERHQLLVGPGHPLAGAEAVTPAALRGFRIWIPGIAPGTEWGAYYAALAAAFDLSIDGLGPNLGSDVLLETLAESPTLATLTGEHVRLQWPPVFDLRRIPLVDPCPVYPHSLVRRADNAHPGLAALVRHLGEEPPLGADLWEPHNSRLEEGER</sequence>
<dbReference type="InterPro" id="IPR000847">
    <property type="entry name" value="LysR_HTH_N"/>
</dbReference>
<dbReference type="Gene3D" id="1.10.10.10">
    <property type="entry name" value="Winged helix-like DNA-binding domain superfamily/Winged helix DNA-binding domain"/>
    <property type="match status" value="1"/>
</dbReference>
<evidence type="ECO:0000313" key="6">
    <source>
        <dbReference type="EMBL" id="GAA1875617.1"/>
    </source>
</evidence>
<feature type="domain" description="HTH lysR-type" evidence="5">
    <location>
        <begin position="1"/>
        <end position="58"/>
    </location>
</feature>
<dbReference type="EMBL" id="BAAAQK010000028">
    <property type="protein sequence ID" value="GAA1875617.1"/>
    <property type="molecule type" value="Genomic_DNA"/>
</dbReference>
<evidence type="ECO:0000256" key="3">
    <source>
        <dbReference type="ARBA" id="ARBA00023125"/>
    </source>
</evidence>
<proteinExistence type="inferred from homology"/>
<dbReference type="PROSITE" id="PS50931">
    <property type="entry name" value="HTH_LYSR"/>
    <property type="match status" value="1"/>
</dbReference>
<dbReference type="SUPFAM" id="SSF46785">
    <property type="entry name" value="Winged helix' DNA-binding domain"/>
    <property type="match status" value="1"/>
</dbReference>
<evidence type="ECO:0000256" key="2">
    <source>
        <dbReference type="ARBA" id="ARBA00023015"/>
    </source>
</evidence>
<keyword evidence="3" id="KW-0238">DNA-binding</keyword>
<gene>
    <name evidence="6" type="ORF">GCM10009836_66160</name>
</gene>
<accession>A0ABN2NRH0</accession>
<dbReference type="PANTHER" id="PTHR30346:SF0">
    <property type="entry name" value="HCA OPERON TRANSCRIPTIONAL ACTIVATOR HCAR"/>
    <property type="match status" value="1"/>
</dbReference>
<reference evidence="6 7" key="1">
    <citation type="journal article" date="2019" name="Int. J. Syst. Evol. Microbiol.">
        <title>The Global Catalogue of Microorganisms (GCM) 10K type strain sequencing project: providing services to taxonomists for standard genome sequencing and annotation.</title>
        <authorList>
            <consortium name="The Broad Institute Genomics Platform"/>
            <consortium name="The Broad Institute Genome Sequencing Center for Infectious Disease"/>
            <person name="Wu L."/>
            <person name="Ma J."/>
        </authorList>
    </citation>
    <scope>NUCLEOTIDE SEQUENCE [LARGE SCALE GENOMIC DNA]</scope>
    <source>
        <strain evidence="6 7">JCM 16009</strain>
    </source>
</reference>
<dbReference type="Pfam" id="PF03466">
    <property type="entry name" value="LysR_substrate"/>
    <property type="match status" value="1"/>
</dbReference>
<dbReference type="Pfam" id="PF00126">
    <property type="entry name" value="HTH_1"/>
    <property type="match status" value="1"/>
</dbReference>